<gene>
    <name evidence="1" type="ORF">ACFPTO_10825</name>
</gene>
<accession>A0ABW0J8M8</accession>
<dbReference type="RefSeq" id="WP_377711364.1">
    <property type="nucleotide sequence ID" value="NZ_JBHSMP010000013.1"/>
</dbReference>
<dbReference type="Proteomes" id="UP001596103">
    <property type="component" value="Unassembled WGS sequence"/>
</dbReference>
<name>A0ABW0J8M8_9BURK</name>
<reference evidence="2" key="1">
    <citation type="journal article" date="2019" name="Int. J. Syst. Evol. Microbiol.">
        <title>The Global Catalogue of Microorganisms (GCM) 10K type strain sequencing project: providing services to taxonomists for standard genome sequencing and annotation.</title>
        <authorList>
            <consortium name="The Broad Institute Genomics Platform"/>
            <consortium name="The Broad Institute Genome Sequencing Center for Infectious Disease"/>
            <person name="Wu L."/>
            <person name="Ma J."/>
        </authorList>
    </citation>
    <scope>NUCLEOTIDE SEQUENCE [LARGE SCALE GENOMIC DNA]</scope>
    <source>
        <strain evidence="2">CCUG 56042</strain>
    </source>
</reference>
<protein>
    <submittedName>
        <fullName evidence="1">Uncharacterized protein</fullName>
    </submittedName>
</protein>
<sequence>MSLRRSLRVPLPARIAAHTRTIQSAGPFNIHHSTVPQLKAGETGIRTDSTTSHHLGFDGALRGITVQAIARPTHVARDKLGDRDATVPARWN</sequence>
<organism evidence="1 2">
    <name type="scientific">Paraburkholderia denitrificans</name>
    <dbReference type="NCBI Taxonomy" id="694025"/>
    <lineage>
        <taxon>Bacteria</taxon>
        <taxon>Pseudomonadati</taxon>
        <taxon>Pseudomonadota</taxon>
        <taxon>Betaproteobacteria</taxon>
        <taxon>Burkholderiales</taxon>
        <taxon>Burkholderiaceae</taxon>
        <taxon>Paraburkholderia</taxon>
    </lineage>
</organism>
<evidence type="ECO:0000313" key="1">
    <source>
        <dbReference type="EMBL" id="MFC5429290.1"/>
    </source>
</evidence>
<evidence type="ECO:0000313" key="2">
    <source>
        <dbReference type="Proteomes" id="UP001596103"/>
    </source>
</evidence>
<comment type="caution">
    <text evidence="1">The sequence shown here is derived from an EMBL/GenBank/DDBJ whole genome shotgun (WGS) entry which is preliminary data.</text>
</comment>
<keyword evidence="2" id="KW-1185">Reference proteome</keyword>
<dbReference type="EMBL" id="JBHSMP010000013">
    <property type="protein sequence ID" value="MFC5429290.1"/>
    <property type="molecule type" value="Genomic_DNA"/>
</dbReference>
<proteinExistence type="predicted"/>